<feature type="domain" description="HMA" evidence="4">
    <location>
        <begin position="46"/>
        <end position="113"/>
    </location>
</feature>
<dbReference type="AlphaFoldDB" id="A0A1G5IL03"/>
<accession>A0A1G5IL03</accession>
<dbReference type="FunFam" id="3.30.70.100:FF:000001">
    <property type="entry name" value="ATPase copper transporting beta"/>
    <property type="match status" value="1"/>
</dbReference>
<dbReference type="Gene3D" id="3.30.70.100">
    <property type="match status" value="1"/>
</dbReference>
<evidence type="ECO:0000256" key="1">
    <source>
        <dbReference type="ARBA" id="ARBA00022723"/>
    </source>
</evidence>
<evidence type="ECO:0000313" key="6">
    <source>
        <dbReference type="Proteomes" id="UP000199354"/>
    </source>
</evidence>
<sequence length="182" mass="19170">MKFSKSLWMMAVAGICMVSCKQTEAAPAEAGAQVAANESNAPAKMETASFSIDGMTCSMGCAKTIESKLAKMDGVEKATVDFDKKTATVEFDANKQTPETLVNTVEAAADGKTYKVHDVKSSGDKAMLFQDQEKEKAKKKSAKTGPSADTKEGKSCASDAKEGKSGCCSAKKKHCSADEKKA</sequence>
<dbReference type="PROSITE" id="PS50846">
    <property type="entry name" value="HMA_2"/>
    <property type="match status" value="1"/>
</dbReference>
<proteinExistence type="predicted"/>
<evidence type="ECO:0000256" key="2">
    <source>
        <dbReference type="SAM" id="MobiDB-lite"/>
    </source>
</evidence>
<dbReference type="CDD" id="cd00371">
    <property type="entry name" value="HMA"/>
    <property type="match status" value="1"/>
</dbReference>
<dbReference type="OrthoDB" id="1178902at2"/>
<keyword evidence="1" id="KW-0479">Metal-binding</keyword>
<feature type="signal peptide" evidence="3">
    <location>
        <begin position="1"/>
        <end position="25"/>
    </location>
</feature>
<keyword evidence="6" id="KW-1185">Reference proteome</keyword>
<dbReference type="STRING" id="490189.SAMN02927903_02303"/>
<dbReference type="RefSeq" id="WP_091143790.1">
    <property type="nucleotide sequence ID" value="NZ_FMVF01000010.1"/>
</dbReference>
<dbReference type="Pfam" id="PF00403">
    <property type="entry name" value="HMA"/>
    <property type="match status" value="1"/>
</dbReference>
<dbReference type="Proteomes" id="UP000199354">
    <property type="component" value="Unassembled WGS sequence"/>
</dbReference>
<evidence type="ECO:0000256" key="3">
    <source>
        <dbReference type="SAM" id="SignalP"/>
    </source>
</evidence>
<dbReference type="InterPro" id="IPR036163">
    <property type="entry name" value="HMA_dom_sf"/>
</dbReference>
<name>A0A1G5IL03_9FLAO</name>
<evidence type="ECO:0000313" key="5">
    <source>
        <dbReference type="EMBL" id="SCY76693.1"/>
    </source>
</evidence>
<dbReference type="EMBL" id="FMVF01000010">
    <property type="protein sequence ID" value="SCY76693.1"/>
    <property type="molecule type" value="Genomic_DNA"/>
</dbReference>
<organism evidence="5 6">
    <name type="scientific">Flavobacterium caeni</name>
    <dbReference type="NCBI Taxonomy" id="490189"/>
    <lineage>
        <taxon>Bacteria</taxon>
        <taxon>Pseudomonadati</taxon>
        <taxon>Bacteroidota</taxon>
        <taxon>Flavobacteriia</taxon>
        <taxon>Flavobacteriales</taxon>
        <taxon>Flavobacteriaceae</taxon>
        <taxon>Flavobacterium</taxon>
    </lineage>
</organism>
<evidence type="ECO:0000259" key="4">
    <source>
        <dbReference type="PROSITE" id="PS50846"/>
    </source>
</evidence>
<keyword evidence="3" id="KW-0732">Signal</keyword>
<feature type="compositionally biased region" description="Basic and acidic residues" evidence="2">
    <location>
        <begin position="149"/>
        <end position="164"/>
    </location>
</feature>
<reference evidence="5 6" key="1">
    <citation type="submission" date="2016-10" db="EMBL/GenBank/DDBJ databases">
        <authorList>
            <person name="de Groot N.N."/>
        </authorList>
    </citation>
    <scope>NUCLEOTIDE SEQUENCE [LARGE SCALE GENOMIC DNA]</scope>
    <source>
        <strain evidence="5 6">CGMCC 1.7031</strain>
    </source>
</reference>
<feature type="region of interest" description="Disordered" evidence="2">
    <location>
        <begin position="125"/>
        <end position="182"/>
    </location>
</feature>
<dbReference type="SUPFAM" id="SSF55008">
    <property type="entry name" value="HMA, heavy metal-associated domain"/>
    <property type="match status" value="1"/>
</dbReference>
<protein>
    <submittedName>
        <fullName evidence="5">Copper chaperone CopZ</fullName>
    </submittedName>
</protein>
<dbReference type="InterPro" id="IPR006121">
    <property type="entry name" value="HMA_dom"/>
</dbReference>
<gene>
    <name evidence="5" type="ORF">SAMN02927903_02303</name>
</gene>
<feature type="chain" id="PRO_5011574003" evidence="3">
    <location>
        <begin position="26"/>
        <end position="182"/>
    </location>
</feature>
<dbReference type="GO" id="GO:0046872">
    <property type="term" value="F:metal ion binding"/>
    <property type="evidence" value="ECO:0007669"/>
    <property type="project" value="UniProtKB-KW"/>
</dbReference>